<dbReference type="InterPro" id="IPR015424">
    <property type="entry name" value="PyrdxlP-dep_Trfase"/>
</dbReference>
<dbReference type="GeneTree" id="ENSGT00940000176034"/>
<dbReference type="AlphaFoldDB" id="A0A8D0HE75"/>
<dbReference type="Gene3D" id="1.10.260.50">
    <property type="match status" value="1"/>
</dbReference>
<evidence type="ECO:0000313" key="6">
    <source>
        <dbReference type="Proteomes" id="UP000694392"/>
    </source>
</evidence>
<proteinExistence type="predicted"/>
<dbReference type="PANTHER" id="PTHR11601:SF62">
    <property type="entry name" value="SELENOCYSTEINE LYASE"/>
    <property type="match status" value="1"/>
</dbReference>
<keyword evidence="6" id="KW-1185">Reference proteome</keyword>
<dbReference type="Gene3D" id="3.90.1150.10">
    <property type="entry name" value="Aspartate Aminotransferase, domain 1"/>
    <property type="match status" value="1"/>
</dbReference>
<keyword evidence="3" id="KW-0963">Cytoplasm</keyword>
<dbReference type="SUPFAM" id="SSF53383">
    <property type="entry name" value="PLP-dependent transferases"/>
    <property type="match status" value="1"/>
</dbReference>
<evidence type="ECO:0000256" key="1">
    <source>
        <dbReference type="ARBA" id="ARBA00001933"/>
    </source>
</evidence>
<dbReference type="PANTHER" id="PTHR11601">
    <property type="entry name" value="CYSTEINE DESULFURYLASE FAMILY MEMBER"/>
    <property type="match status" value="1"/>
</dbReference>
<evidence type="ECO:0000256" key="4">
    <source>
        <dbReference type="ARBA" id="ARBA00022679"/>
    </source>
</evidence>
<keyword evidence="4" id="KW-0808">Transferase</keyword>
<dbReference type="GO" id="GO:0016740">
    <property type="term" value="F:transferase activity"/>
    <property type="evidence" value="ECO:0007669"/>
    <property type="project" value="UniProtKB-KW"/>
</dbReference>
<sequence length="65" mass="7014">LLLAFTPGHDSPCAGHNNSGERKVYMDYNATTPLVPEVIQVVTEAMHKAWGNPSSSYTAYSCLGD</sequence>
<protein>
    <recommendedName>
        <fullName evidence="7">Selenocysteine lyase</fullName>
    </recommendedName>
</protein>
<evidence type="ECO:0000256" key="2">
    <source>
        <dbReference type="ARBA" id="ARBA00011738"/>
    </source>
</evidence>
<comment type="cofactor">
    <cofactor evidence="1">
        <name>pyridoxal 5'-phosphate</name>
        <dbReference type="ChEBI" id="CHEBI:597326"/>
    </cofactor>
</comment>
<comment type="subunit">
    <text evidence="2">Homodimer.</text>
</comment>
<evidence type="ECO:0000256" key="3">
    <source>
        <dbReference type="ARBA" id="ARBA00022490"/>
    </source>
</evidence>
<dbReference type="Ensembl" id="ENSSPUT00000019706.1">
    <property type="protein sequence ID" value="ENSSPUP00000018496.1"/>
    <property type="gene ID" value="ENSSPUG00000014286.1"/>
</dbReference>
<dbReference type="InterPro" id="IPR015422">
    <property type="entry name" value="PyrdxlP-dep_Trfase_small"/>
</dbReference>
<evidence type="ECO:0000313" key="5">
    <source>
        <dbReference type="Ensembl" id="ENSSPUP00000018496.1"/>
    </source>
</evidence>
<reference evidence="5" key="2">
    <citation type="submission" date="2025-09" db="UniProtKB">
        <authorList>
            <consortium name="Ensembl"/>
        </authorList>
    </citation>
    <scope>IDENTIFICATION</scope>
</reference>
<accession>A0A8D0HE75</accession>
<name>A0A8D0HE75_SPHPU</name>
<organism evidence="5 6">
    <name type="scientific">Sphenodon punctatus</name>
    <name type="common">Tuatara</name>
    <name type="synonym">Hatteria punctata</name>
    <dbReference type="NCBI Taxonomy" id="8508"/>
    <lineage>
        <taxon>Eukaryota</taxon>
        <taxon>Metazoa</taxon>
        <taxon>Chordata</taxon>
        <taxon>Craniata</taxon>
        <taxon>Vertebrata</taxon>
        <taxon>Euteleostomi</taxon>
        <taxon>Lepidosauria</taxon>
        <taxon>Sphenodontia</taxon>
        <taxon>Sphenodontidae</taxon>
        <taxon>Sphenodon</taxon>
    </lineage>
</organism>
<dbReference type="Proteomes" id="UP000694392">
    <property type="component" value="Unplaced"/>
</dbReference>
<evidence type="ECO:0008006" key="7">
    <source>
        <dbReference type="Google" id="ProtNLM"/>
    </source>
</evidence>
<reference evidence="5" key="1">
    <citation type="submission" date="2025-08" db="UniProtKB">
        <authorList>
            <consortium name="Ensembl"/>
        </authorList>
    </citation>
    <scope>IDENTIFICATION</scope>
</reference>